<protein>
    <submittedName>
        <fullName evidence="1">Uncharacterized protein</fullName>
    </submittedName>
</protein>
<organism evidence="1">
    <name type="scientific">Arion vulgaris</name>
    <dbReference type="NCBI Taxonomy" id="1028688"/>
    <lineage>
        <taxon>Eukaryota</taxon>
        <taxon>Metazoa</taxon>
        <taxon>Spiralia</taxon>
        <taxon>Lophotrochozoa</taxon>
        <taxon>Mollusca</taxon>
        <taxon>Gastropoda</taxon>
        <taxon>Heterobranchia</taxon>
        <taxon>Euthyneura</taxon>
        <taxon>Panpulmonata</taxon>
        <taxon>Eupulmonata</taxon>
        <taxon>Stylommatophora</taxon>
        <taxon>Helicina</taxon>
        <taxon>Arionoidea</taxon>
        <taxon>Arionidae</taxon>
        <taxon>Arion</taxon>
    </lineage>
</organism>
<gene>
    <name evidence="1" type="primary">ORF169765</name>
</gene>
<reference evidence="1" key="1">
    <citation type="submission" date="2014-12" db="EMBL/GenBank/DDBJ databases">
        <title>Insight into the proteome of Arion vulgaris.</title>
        <authorList>
            <person name="Aradska J."/>
            <person name="Bulat T."/>
            <person name="Smidak R."/>
            <person name="Sarate P."/>
            <person name="Gangsoo J."/>
            <person name="Sialana F."/>
            <person name="Bilban M."/>
            <person name="Lubec G."/>
        </authorList>
    </citation>
    <scope>NUCLEOTIDE SEQUENCE</scope>
    <source>
        <tissue evidence="1">Skin</tissue>
    </source>
</reference>
<accession>A0A0B7BAW4</accession>
<dbReference type="EMBL" id="HACG01042380">
    <property type="protein sequence ID" value="CEK89245.1"/>
    <property type="molecule type" value="Transcribed_RNA"/>
</dbReference>
<dbReference type="AlphaFoldDB" id="A0A0B7BAW4"/>
<name>A0A0B7BAW4_9EUPU</name>
<proteinExistence type="predicted"/>
<sequence length="57" mass="6115">MCCSVQLGCYISAFQLNPSPFSTLFFRTGLPSVYNPCSLLPESALEGGARSWSALVP</sequence>
<evidence type="ECO:0000313" key="1">
    <source>
        <dbReference type="EMBL" id="CEK89245.1"/>
    </source>
</evidence>